<evidence type="ECO:0000313" key="2">
    <source>
        <dbReference type="EMBL" id="RJY16891.1"/>
    </source>
</evidence>
<protein>
    <submittedName>
        <fullName evidence="2">Invasion protein</fullName>
    </submittedName>
</protein>
<evidence type="ECO:0000256" key="1">
    <source>
        <dbReference type="SAM" id="Phobius"/>
    </source>
</evidence>
<sequence>METLNSLYPAVKHLHLTLIGLSVIFFTIRFVLHLRQSPILSKKFIKIAPHVIDTFLLLSGLTLCFIIQQFPFEAPWLTEKLGAVVAYILLAMISMKANRGKLFKCFAYLGAISWLVYAAKLAMFKQAIILAS</sequence>
<gene>
    <name evidence="2" type="ORF">D5R81_08850</name>
</gene>
<dbReference type="Proteomes" id="UP000273022">
    <property type="component" value="Unassembled WGS sequence"/>
</dbReference>
<dbReference type="RefSeq" id="WP_121853302.1">
    <property type="nucleotide sequence ID" value="NZ_CP037952.1"/>
</dbReference>
<dbReference type="Pfam" id="PF04247">
    <property type="entry name" value="SirB"/>
    <property type="match status" value="1"/>
</dbReference>
<feature type="transmembrane region" description="Helical" evidence="1">
    <location>
        <begin position="44"/>
        <end position="68"/>
    </location>
</feature>
<organism evidence="2 3">
    <name type="scientific">Parashewanella spongiae</name>
    <dbReference type="NCBI Taxonomy" id="342950"/>
    <lineage>
        <taxon>Bacteria</taxon>
        <taxon>Pseudomonadati</taxon>
        <taxon>Pseudomonadota</taxon>
        <taxon>Gammaproteobacteria</taxon>
        <taxon>Alteromonadales</taxon>
        <taxon>Shewanellaceae</taxon>
        <taxon>Parashewanella</taxon>
    </lineage>
</organism>
<feature type="transmembrane region" description="Helical" evidence="1">
    <location>
        <begin position="74"/>
        <end position="93"/>
    </location>
</feature>
<accession>A0A3A6U4V8</accession>
<dbReference type="EMBL" id="QYYH01000045">
    <property type="protein sequence ID" value="RJY16891.1"/>
    <property type="molecule type" value="Genomic_DNA"/>
</dbReference>
<comment type="caution">
    <text evidence="2">The sequence shown here is derived from an EMBL/GenBank/DDBJ whole genome shotgun (WGS) entry which is preliminary data.</text>
</comment>
<dbReference type="InterPro" id="IPR007360">
    <property type="entry name" value="SirB"/>
</dbReference>
<keyword evidence="1" id="KW-1133">Transmembrane helix</keyword>
<evidence type="ECO:0000313" key="3">
    <source>
        <dbReference type="Proteomes" id="UP000273022"/>
    </source>
</evidence>
<dbReference type="OrthoDB" id="5588650at2"/>
<keyword evidence="1" id="KW-0472">Membrane</keyword>
<name>A0A3A6U4V8_9GAMM</name>
<reference evidence="2 3" key="1">
    <citation type="submission" date="2018-09" db="EMBL/GenBank/DDBJ databases">
        <title>Phylogeny of the Shewanellaceae, and recommendation for two new genera, Pseudoshewanella and Parashewanella.</title>
        <authorList>
            <person name="Wang G."/>
        </authorList>
    </citation>
    <scope>NUCLEOTIDE SEQUENCE [LARGE SCALE GENOMIC DNA]</scope>
    <source>
        <strain evidence="2 3">KCTC 22492</strain>
    </source>
</reference>
<dbReference type="PANTHER" id="PTHR39594:SF1">
    <property type="entry name" value="PROTEIN YCHQ"/>
    <property type="match status" value="1"/>
</dbReference>
<dbReference type="PANTHER" id="PTHR39594">
    <property type="entry name" value="PROTEIN YCHQ"/>
    <property type="match status" value="1"/>
</dbReference>
<dbReference type="GO" id="GO:0005886">
    <property type="term" value="C:plasma membrane"/>
    <property type="evidence" value="ECO:0007669"/>
    <property type="project" value="TreeGrafter"/>
</dbReference>
<proteinExistence type="predicted"/>
<feature type="transmembrane region" description="Helical" evidence="1">
    <location>
        <begin position="105"/>
        <end position="124"/>
    </location>
</feature>
<feature type="transmembrane region" description="Helical" evidence="1">
    <location>
        <begin position="14"/>
        <end position="32"/>
    </location>
</feature>
<dbReference type="AlphaFoldDB" id="A0A3A6U4V8"/>
<dbReference type="PIRSF" id="PIRSF005610">
    <property type="entry name" value="SirB"/>
    <property type="match status" value="1"/>
</dbReference>
<keyword evidence="1" id="KW-0812">Transmembrane</keyword>
<keyword evidence="3" id="KW-1185">Reference proteome</keyword>